<keyword evidence="2" id="KW-1185">Reference proteome</keyword>
<name>A0A167R810_CORDF</name>
<organism evidence="1 2">
    <name type="scientific">Akanthomyces lecanii RCEF 1005</name>
    <dbReference type="NCBI Taxonomy" id="1081108"/>
    <lineage>
        <taxon>Eukaryota</taxon>
        <taxon>Fungi</taxon>
        <taxon>Dikarya</taxon>
        <taxon>Ascomycota</taxon>
        <taxon>Pezizomycotina</taxon>
        <taxon>Sordariomycetes</taxon>
        <taxon>Hypocreomycetidae</taxon>
        <taxon>Hypocreales</taxon>
        <taxon>Cordycipitaceae</taxon>
        <taxon>Akanthomyces</taxon>
        <taxon>Cordyceps confragosa</taxon>
    </lineage>
</organism>
<reference evidence="1 2" key="1">
    <citation type="journal article" date="2016" name="Genome Biol. Evol.">
        <title>Divergent and convergent evolution of fungal pathogenicity.</title>
        <authorList>
            <person name="Shang Y."/>
            <person name="Xiao G."/>
            <person name="Zheng P."/>
            <person name="Cen K."/>
            <person name="Zhan S."/>
            <person name="Wang C."/>
        </authorList>
    </citation>
    <scope>NUCLEOTIDE SEQUENCE [LARGE SCALE GENOMIC DNA]</scope>
    <source>
        <strain evidence="1 2">RCEF 1005</strain>
    </source>
</reference>
<dbReference type="AlphaFoldDB" id="A0A167R810"/>
<sequence>MSALAIMMQNPVAEAQASLAELAVCAEEGIAALPKIPWDRPQDDVGRADRGFWFLMDERNQ</sequence>
<protein>
    <submittedName>
        <fullName evidence="1">Uncharacterized protein</fullName>
    </submittedName>
</protein>
<dbReference type="EMBL" id="AZHF01000027">
    <property type="protein sequence ID" value="OAA58357.1"/>
    <property type="molecule type" value="Genomic_DNA"/>
</dbReference>
<evidence type="ECO:0000313" key="1">
    <source>
        <dbReference type="EMBL" id="OAA58357.1"/>
    </source>
</evidence>
<gene>
    <name evidence="1" type="ORF">LEL_10887</name>
</gene>
<comment type="caution">
    <text evidence="1">The sequence shown here is derived from an EMBL/GenBank/DDBJ whole genome shotgun (WGS) entry which is preliminary data.</text>
</comment>
<dbReference type="Proteomes" id="UP000076881">
    <property type="component" value="Unassembled WGS sequence"/>
</dbReference>
<proteinExistence type="predicted"/>
<evidence type="ECO:0000313" key="2">
    <source>
        <dbReference type="Proteomes" id="UP000076881"/>
    </source>
</evidence>
<accession>A0A167R810</accession>